<keyword evidence="5" id="KW-1185">Reference proteome</keyword>
<feature type="region of interest" description="Disordered" evidence="1">
    <location>
        <begin position="64"/>
        <end position="87"/>
    </location>
</feature>
<dbReference type="AlphaFoldDB" id="A0AAJ5ZBV7"/>
<dbReference type="EMBL" id="CP046147">
    <property type="protein sequence ID" value="WFG38443.1"/>
    <property type="molecule type" value="Genomic_DNA"/>
</dbReference>
<reference evidence="5 6" key="1">
    <citation type="submission" date="2019-11" db="EMBL/GenBank/DDBJ databases">
        <authorList>
            <person name="Cho J.-C."/>
        </authorList>
    </citation>
    <scope>NUCLEOTIDE SEQUENCE [LARGE SCALE GENOMIC DNA]</scope>
    <source>
        <strain evidence="4 5">JH1073</strain>
        <strain evidence="3 6">JH702</strain>
    </source>
</reference>
<evidence type="ECO:0000256" key="1">
    <source>
        <dbReference type="SAM" id="MobiDB-lite"/>
    </source>
</evidence>
<dbReference type="EMBL" id="WMBE01000002">
    <property type="protein sequence ID" value="MDG0867030.1"/>
    <property type="molecule type" value="Genomic_DNA"/>
</dbReference>
<keyword evidence="2" id="KW-0472">Membrane</keyword>
<dbReference type="Proteomes" id="UP001219901">
    <property type="component" value="Chromosome"/>
</dbReference>
<proteinExistence type="predicted"/>
<evidence type="ECO:0000313" key="3">
    <source>
        <dbReference type="EMBL" id="MDG0867030.1"/>
    </source>
</evidence>
<evidence type="ECO:0000256" key="2">
    <source>
        <dbReference type="SAM" id="Phobius"/>
    </source>
</evidence>
<keyword evidence="2" id="KW-0812">Transmembrane</keyword>
<dbReference type="InterPro" id="IPR008523">
    <property type="entry name" value="DUF805"/>
</dbReference>
<dbReference type="RefSeq" id="WP_350340456.1">
    <property type="nucleotide sequence ID" value="NZ_CP046146.1"/>
</dbReference>
<name>A0AAJ5ZBV7_9CHLR</name>
<sequence>MYTFDMYMVLAANMLISTSACIRRLHDFNQPAIYGLLVLIPIVGWLIELLLIFMPGNPRTNRYGDPPKGLRLGFPRSIGPGMKSHET</sequence>
<keyword evidence="2" id="KW-1133">Transmembrane helix</keyword>
<dbReference type="GO" id="GO:0005886">
    <property type="term" value="C:plasma membrane"/>
    <property type="evidence" value="ECO:0007669"/>
    <property type="project" value="TreeGrafter"/>
</dbReference>
<evidence type="ECO:0000313" key="5">
    <source>
        <dbReference type="Proteomes" id="UP001219901"/>
    </source>
</evidence>
<gene>
    <name evidence="3" type="ORF">GKO46_08085</name>
    <name evidence="4" type="ORF">GKO48_02090</name>
</gene>
<evidence type="ECO:0000313" key="6">
    <source>
        <dbReference type="Proteomes" id="UP001321249"/>
    </source>
</evidence>
<feature type="transmembrane region" description="Helical" evidence="2">
    <location>
        <begin position="32"/>
        <end position="53"/>
    </location>
</feature>
<evidence type="ECO:0000313" key="4">
    <source>
        <dbReference type="EMBL" id="WFG38443.1"/>
    </source>
</evidence>
<dbReference type="Proteomes" id="UP001321249">
    <property type="component" value="Unassembled WGS sequence"/>
</dbReference>
<protein>
    <submittedName>
        <fullName evidence="4">DUF805 domain-containing protein</fullName>
    </submittedName>
</protein>
<accession>A0AAJ5ZBV7</accession>
<dbReference type="Pfam" id="PF05656">
    <property type="entry name" value="DUF805"/>
    <property type="match status" value="1"/>
</dbReference>
<organism evidence="4 5">
    <name type="scientific">Candidatus Lucifugimonas marina</name>
    <dbReference type="NCBI Taxonomy" id="3038979"/>
    <lineage>
        <taxon>Bacteria</taxon>
        <taxon>Bacillati</taxon>
        <taxon>Chloroflexota</taxon>
        <taxon>Dehalococcoidia</taxon>
        <taxon>SAR202 cluster</taxon>
        <taxon>Candidatus Lucifugimonadales</taxon>
        <taxon>Candidatus Lucifugimonadaceae</taxon>
        <taxon>Candidatus Lucifugimonas</taxon>
    </lineage>
</organism>
<reference evidence="4" key="2">
    <citation type="journal article" date="2023" name="Nat. Commun.">
        <title>Cultivation of marine bacteria of the SAR202 clade.</title>
        <authorList>
            <person name="Lim Y."/>
            <person name="Seo J.H."/>
            <person name="Giovannoni S.J."/>
            <person name="Kang I."/>
            <person name="Cho J.C."/>
        </authorList>
    </citation>
    <scope>NUCLEOTIDE SEQUENCE</scope>
    <source>
        <strain evidence="4">JH1073</strain>
    </source>
</reference>
<reference evidence="5" key="3">
    <citation type="submission" date="2023-06" db="EMBL/GenBank/DDBJ databases">
        <title>Pangenomics reveal diversification of enzyme families and niche specialization in globally abundant SAR202 bacteria.</title>
        <authorList>
            <person name="Saw J.H.W."/>
        </authorList>
    </citation>
    <scope>NUCLEOTIDE SEQUENCE [LARGE SCALE GENOMIC DNA]</scope>
    <source>
        <strain evidence="5">JH1073</strain>
    </source>
</reference>
<dbReference type="PANTHER" id="PTHR34980">
    <property type="entry name" value="INNER MEMBRANE PROTEIN-RELATED-RELATED"/>
    <property type="match status" value="1"/>
</dbReference>